<dbReference type="EMBL" id="JBHSFZ010000027">
    <property type="protein sequence ID" value="MFC4595070.1"/>
    <property type="molecule type" value="Genomic_DNA"/>
</dbReference>
<accession>A0ABV9F2S7</accession>
<dbReference type="SUPFAM" id="SSF144010">
    <property type="entry name" value="CofE-like"/>
    <property type="match status" value="1"/>
</dbReference>
<sequence length="94" mass="10132">MGHVMANGGIDRSNLAPGEVDRALLLRVDPDGSAPQLLDALAGTDTEGIGIFIFGSFGRPLALRRGRHRHRRGRAASARRPSGWTQIATDESWT</sequence>
<evidence type="ECO:0000313" key="3">
    <source>
        <dbReference type="Proteomes" id="UP001595957"/>
    </source>
</evidence>
<keyword evidence="3" id="KW-1185">Reference proteome</keyword>
<proteinExistence type="predicted"/>
<comment type="caution">
    <text evidence="2">The sequence shown here is derived from an EMBL/GenBank/DDBJ whole genome shotgun (WGS) entry which is preliminary data.</text>
</comment>
<reference evidence="3" key="1">
    <citation type="journal article" date="2019" name="Int. J. Syst. Evol. Microbiol.">
        <title>The Global Catalogue of Microorganisms (GCM) 10K type strain sequencing project: providing services to taxonomists for standard genome sequencing and annotation.</title>
        <authorList>
            <consortium name="The Broad Institute Genomics Platform"/>
            <consortium name="The Broad Institute Genome Sequencing Center for Infectious Disease"/>
            <person name="Wu L."/>
            <person name="Ma J."/>
        </authorList>
    </citation>
    <scope>NUCLEOTIDE SEQUENCE [LARGE SCALE GENOMIC DNA]</scope>
    <source>
        <strain evidence="3">NBRC 103632</strain>
    </source>
</reference>
<protein>
    <submittedName>
        <fullName evidence="2">Uncharacterized protein</fullName>
    </submittedName>
</protein>
<evidence type="ECO:0000256" key="1">
    <source>
        <dbReference type="SAM" id="MobiDB-lite"/>
    </source>
</evidence>
<dbReference type="Gene3D" id="3.90.1660.10">
    <property type="entry name" value="CofE-like domain"/>
    <property type="match status" value="1"/>
</dbReference>
<organism evidence="2 3">
    <name type="scientific">Sphingobium tyrosinilyticum</name>
    <dbReference type="NCBI Taxonomy" id="2715436"/>
    <lineage>
        <taxon>Bacteria</taxon>
        <taxon>Pseudomonadati</taxon>
        <taxon>Pseudomonadota</taxon>
        <taxon>Alphaproteobacteria</taxon>
        <taxon>Sphingomonadales</taxon>
        <taxon>Sphingomonadaceae</taxon>
        <taxon>Sphingobium</taxon>
    </lineage>
</organism>
<feature type="region of interest" description="Disordered" evidence="1">
    <location>
        <begin position="68"/>
        <end position="94"/>
    </location>
</feature>
<feature type="compositionally biased region" description="Polar residues" evidence="1">
    <location>
        <begin position="84"/>
        <end position="94"/>
    </location>
</feature>
<evidence type="ECO:0000313" key="2">
    <source>
        <dbReference type="EMBL" id="MFC4595070.1"/>
    </source>
</evidence>
<gene>
    <name evidence="2" type="ORF">ACFO3E_12830</name>
</gene>
<name>A0ABV9F2S7_9SPHN</name>
<dbReference type="Proteomes" id="UP001595957">
    <property type="component" value="Unassembled WGS sequence"/>
</dbReference>